<dbReference type="Proteomes" id="UP000807025">
    <property type="component" value="Unassembled WGS sequence"/>
</dbReference>
<dbReference type="Pfam" id="PF18758">
    <property type="entry name" value="KDZ"/>
    <property type="match status" value="1"/>
</dbReference>
<organism evidence="1 2">
    <name type="scientific">Pleurotus eryngii</name>
    <name type="common">Boletus of the steppes</name>
    <dbReference type="NCBI Taxonomy" id="5323"/>
    <lineage>
        <taxon>Eukaryota</taxon>
        <taxon>Fungi</taxon>
        <taxon>Dikarya</taxon>
        <taxon>Basidiomycota</taxon>
        <taxon>Agaricomycotina</taxon>
        <taxon>Agaricomycetes</taxon>
        <taxon>Agaricomycetidae</taxon>
        <taxon>Agaricales</taxon>
        <taxon>Pleurotineae</taxon>
        <taxon>Pleurotaceae</taxon>
        <taxon>Pleurotus</taxon>
    </lineage>
</organism>
<protein>
    <submittedName>
        <fullName evidence="1">Uncharacterized protein</fullName>
    </submittedName>
</protein>
<comment type="caution">
    <text evidence="1">The sequence shown here is derived from an EMBL/GenBank/DDBJ whole genome shotgun (WGS) entry which is preliminary data.</text>
</comment>
<evidence type="ECO:0000313" key="1">
    <source>
        <dbReference type="EMBL" id="KAF9500295.1"/>
    </source>
</evidence>
<sequence length="81" mass="8775">WHAIDQANTKCSSGYASTGVDGVVCSQHGLVRQNGFDDLQKGEQYANMDFILFQSLQVSCFATSCFPMTLSASILSIYSLA</sequence>
<accession>A0A9P6A8R0</accession>
<name>A0A9P6A8R0_PLEER</name>
<dbReference type="EMBL" id="MU154528">
    <property type="protein sequence ID" value="KAF9500295.1"/>
    <property type="molecule type" value="Genomic_DNA"/>
</dbReference>
<reference evidence="1" key="1">
    <citation type="submission" date="2020-11" db="EMBL/GenBank/DDBJ databases">
        <authorList>
            <consortium name="DOE Joint Genome Institute"/>
            <person name="Ahrendt S."/>
            <person name="Riley R."/>
            <person name="Andreopoulos W."/>
            <person name="Labutti K."/>
            <person name="Pangilinan J."/>
            <person name="Ruiz-Duenas F.J."/>
            <person name="Barrasa J.M."/>
            <person name="Sanchez-Garcia M."/>
            <person name="Camarero S."/>
            <person name="Miyauchi S."/>
            <person name="Serrano A."/>
            <person name="Linde D."/>
            <person name="Babiker R."/>
            <person name="Drula E."/>
            <person name="Ayuso-Fernandez I."/>
            <person name="Pacheco R."/>
            <person name="Padilla G."/>
            <person name="Ferreira P."/>
            <person name="Barriuso J."/>
            <person name="Kellner H."/>
            <person name="Castanera R."/>
            <person name="Alfaro M."/>
            <person name="Ramirez L."/>
            <person name="Pisabarro A.G."/>
            <person name="Kuo A."/>
            <person name="Tritt A."/>
            <person name="Lipzen A."/>
            <person name="He G."/>
            <person name="Yan M."/>
            <person name="Ng V."/>
            <person name="Cullen D."/>
            <person name="Martin F."/>
            <person name="Rosso M.-N."/>
            <person name="Henrissat B."/>
            <person name="Hibbett D."/>
            <person name="Martinez A.T."/>
            <person name="Grigoriev I.V."/>
        </authorList>
    </citation>
    <scope>NUCLEOTIDE SEQUENCE</scope>
    <source>
        <strain evidence="1">ATCC 90797</strain>
    </source>
</reference>
<keyword evidence="2" id="KW-1185">Reference proteome</keyword>
<proteinExistence type="predicted"/>
<dbReference type="AlphaFoldDB" id="A0A9P6A8R0"/>
<dbReference type="InterPro" id="IPR040521">
    <property type="entry name" value="KDZ"/>
</dbReference>
<dbReference type="OrthoDB" id="3192989at2759"/>
<feature type="non-terminal residue" evidence="1">
    <location>
        <position position="1"/>
    </location>
</feature>
<gene>
    <name evidence="1" type="ORF">BDN71DRAFT_1382482</name>
</gene>
<evidence type="ECO:0000313" key="2">
    <source>
        <dbReference type="Proteomes" id="UP000807025"/>
    </source>
</evidence>